<keyword evidence="3" id="KW-1185">Reference proteome</keyword>
<dbReference type="EMBL" id="KL197713">
    <property type="protein sequence ID" value="KDQ61242.1"/>
    <property type="molecule type" value="Genomic_DNA"/>
</dbReference>
<reference evidence="3" key="1">
    <citation type="journal article" date="2014" name="Proc. Natl. Acad. Sci. U.S.A.">
        <title>Extensive sampling of basidiomycete genomes demonstrates inadequacy of the white-rot/brown-rot paradigm for wood decay fungi.</title>
        <authorList>
            <person name="Riley R."/>
            <person name="Salamov A.A."/>
            <person name="Brown D.W."/>
            <person name="Nagy L.G."/>
            <person name="Floudas D."/>
            <person name="Held B.W."/>
            <person name="Levasseur A."/>
            <person name="Lombard V."/>
            <person name="Morin E."/>
            <person name="Otillar R."/>
            <person name="Lindquist E.A."/>
            <person name="Sun H."/>
            <person name="LaButti K.M."/>
            <person name="Schmutz J."/>
            <person name="Jabbour D."/>
            <person name="Luo H."/>
            <person name="Baker S.E."/>
            <person name="Pisabarro A.G."/>
            <person name="Walton J.D."/>
            <person name="Blanchette R.A."/>
            <person name="Henrissat B."/>
            <person name="Martin F."/>
            <person name="Cullen D."/>
            <person name="Hibbett D.S."/>
            <person name="Grigoriev I.V."/>
        </authorList>
    </citation>
    <scope>NUCLEOTIDE SEQUENCE [LARGE SCALE GENOMIC DNA]</scope>
    <source>
        <strain evidence="3">MUCL 33604</strain>
    </source>
</reference>
<proteinExistence type="predicted"/>
<dbReference type="HOGENOM" id="CLU_2399992_0_0_1"/>
<accession>A0A067QCL2</accession>
<evidence type="ECO:0000313" key="2">
    <source>
        <dbReference type="EMBL" id="KDQ61242.1"/>
    </source>
</evidence>
<evidence type="ECO:0000256" key="1">
    <source>
        <dbReference type="SAM" id="Phobius"/>
    </source>
</evidence>
<keyword evidence="1" id="KW-0472">Membrane</keyword>
<dbReference type="AlphaFoldDB" id="A0A067QCL2"/>
<sequence>MEKVHGNREVGYAACKSMEWNVNLIAVYIWLLMRITSTSPLITVVELVFSLEASNQILLKFLIEPFRIQDNNSDPSVPFCKLGDDNLYIRWCV</sequence>
<name>A0A067QCL2_9AGAM</name>
<organism evidence="2 3">
    <name type="scientific">Jaapia argillacea MUCL 33604</name>
    <dbReference type="NCBI Taxonomy" id="933084"/>
    <lineage>
        <taxon>Eukaryota</taxon>
        <taxon>Fungi</taxon>
        <taxon>Dikarya</taxon>
        <taxon>Basidiomycota</taxon>
        <taxon>Agaricomycotina</taxon>
        <taxon>Agaricomycetes</taxon>
        <taxon>Agaricomycetidae</taxon>
        <taxon>Jaapiales</taxon>
        <taxon>Jaapiaceae</taxon>
        <taxon>Jaapia</taxon>
    </lineage>
</organism>
<feature type="transmembrane region" description="Helical" evidence="1">
    <location>
        <begin position="27"/>
        <end position="51"/>
    </location>
</feature>
<keyword evidence="1" id="KW-0812">Transmembrane</keyword>
<evidence type="ECO:0000313" key="3">
    <source>
        <dbReference type="Proteomes" id="UP000027265"/>
    </source>
</evidence>
<keyword evidence="1" id="KW-1133">Transmembrane helix</keyword>
<protein>
    <submittedName>
        <fullName evidence="2">Uncharacterized protein</fullName>
    </submittedName>
</protein>
<gene>
    <name evidence="2" type="ORF">JAAARDRAFT_32243</name>
</gene>
<dbReference type="InParanoid" id="A0A067QCL2"/>
<dbReference type="Proteomes" id="UP000027265">
    <property type="component" value="Unassembled WGS sequence"/>
</dbReference>